<evidence type="ECO:0000313" key="2">
    <source>
        <dbReference type="EMBL" id="MDQ0207149.1"/>
    </source>
</evidence>
<accession>A0ABT9YJE1</accession>
<reference evidence="2 3" key="1">
    <citation type="submission" date="2023-07" db="EMBL/GenBank/DDBJ databases">
        <title>Genomic Encyclopedia of Type Strains, Phase IV (KMG-IV): sequencing the most valuable type-strain genomes for metagenomic binning, comparative biology and taxonomic classification.</title>
        <authorList>
            <person name="Goeker M."/>
        </authorList>
    </citation>
    <scope>NUCLEOTIDE SEQUENCE [LARGE SCALE GENOMIC DNA]</scope>
    <source>
        <strain evidence="2 3">DSM 19154</strain>
    </source>
</reference>
<dbReference type="EMBL" id="JAUSUA010000002">
    <property type="protein sequence ID" value="MDQ0207149.1"/>
    <property type="molecule type" value="Genomic_DNA"/>
</dbReference>
<feature type="domain" description="N-acetyltransferase" evidence="1">
    <location>
        <begin position="4"/>
        <end position="158"/>
    </location>
</feature>
<dbReference type="Pfam" id="PF00583">
    <property type="entry name" value="Acetyltransf_1"/>
    <property type="match status" value="1"/>
</dbReference>
<evidence type="ECO:0000313" key="3">
    <source>
        <dbReference type="Proteomes" id="UP001225034"/>
    </source>
</evidence>
<gene>
    <name evidence="2" type="ORF">J2S05_001948</name>
</gene>
<dbReference type="InterPro" id="IPR016181">
    <property type="entry name" value="Acyl_CoA_acyltransferase"/>
</dbReference>
<comment type="caution">
    <text evidence="2">The sequence shown here is derived from an EMBL/GenBank/DDBJ whole genome shotgun (WGS) entry which is preliminary data.</text>
</comment>
<proteinExistence type="predicted"/>
<dbReference type="RefSeq" id="WP_306982201.1">
    <property type="nucleotide sequence ID" value="NZ_JAUSUA010000002.1"/>
</dbReference>
<name>A0ABT9YJE1_9BACI</name>
<dbReference type="Gene3D" id="3.40.630.30">
    <property type="match status" value="1"/>
</dbReference>
<dbReference type="Proteomes" id="UP001225034">
    <property type="component" value="Unassembled WGS sequence"/>
</dbReference>
<keyword evidence="3" id="KW-1185">Reference proteome</keyword>
<organism evidence="2 3">
    <name type="scientific">Alkalicoccobacillus murimartini</name>
    <dbReference type="NCBI Taxonomy" id="171685"/>
    <lineage>
        <taxon>Bacteria</taxon>
        <taxon>Bacillati</taxon>
        <taxon>Bacillota</taxon>
        <taxon>Bacilli</taxon>
        <taxon>Bacillales</taxon>
        <taxon>Bacillaceae</taxon>
        <taxon>Alkalicoccobacillus</taxon>
    </lineage>
</organism>
<sequence>MNDFEITDISPEDAIEVIQWHYKPPYDYYNIRSRDEAMQEFLMGSYYSVRMSGEFVGIFCVGNSAQVPEGKVAGVYRELFVDVGVGMAPSLTGKGKGRDFFQVIVSYLQKQFPNAGVRLSVATFNKRAIKLYTNFGFSEEASFTADGVEFIVMTHSTLTK</sequence>
<dbReference type="InterPro" id="IPR000182">
    <property type="entry name" value="GNAT_dom"/>
</dbReference>
<dbReference type="PROSITE" id="PS51186">
    <property type="entry name" value="GNAT"/>
    <property type="match status" value="1"/>
</dbReference>
<evidence type="ECO:0000259" key="1">
    <source>
        <dbReference type="PROSITE" id="PS51186"/>
    </source>
</evidence>
<dbReference type="SUPFAM" id="SSF55729">
    <property type="entry name" value="Acyl-CoA N-acyltransferases (Nat)"/>
    <property type="match status" value="1"/>
</dbReference>
<protein>
    <submittedName>
        <fullName evidence="2">RimJ/RimL family protein N-acetyltransferase</fullName>
    </submittedName>
</protein>